<dbReference type="PANTHER" id="PTHR40446">
    <property type="entry name" value="N-ACETYLGLUCOSAMINE-1-PHOSPHODIESTER ALPHA-N-ACETYLGLUCOSAMINIDASE"/>
    <property type="match status" value="1"/>
</dbReference>
<dbReference type="Proteomes" id="UP001139179">
    <property type="component" value="Unassembled WGS sequence"/>
</dbReference>
<dbReference type="InterPro" id="IPR001119">
    <property type="entry name" value="SLH_dom"/>
</dbReference>
<feature type="chain" id="PRO_5040783578" evidence="2">
    <location>
        <begin position="27"/>
        <end position="752"/>
    </location>
</feature>
<evidence type="ECO:0000313" key="4">
    <source>
        <dbReference type="EMBL" id="MCM3716148.1"/>
    </source>
</evidence>
<feature type="signal peptide" evidence="2">
    <location>
        <begin position="1"/>
        <end position="26"/>
    </location>
</feature>
<feature type="domain" description="SLH" evidence="3">
    <location>
        <begin position="643"/>
        <end position="697"/>
    </location>
</feature>
<dbReference type="Pfam" id="PF09992">
    <property type="entry name" value="NAGPA"/>
    <property type="match status" value="1"/>
</dbReference>
<dbReference type="GO" id="GO:0016798">
    <property type="term" value="F:hydrolase activity, acting on glycosyl bonds"/>
    <property type="evidence" value="ECO:0007669"/>
    <property type="project" value="UniProtKB-KW"/>
</dbReference>
<dbReference type="AlphaFoldDB" id="A0A9X2DTK2"/>
<evidence type="ECO:0000313" key="5">
    <source>
        <dbReference type="Proteomes" id="UP001139179"/>
    </source>
</evidence>
<keyword evidence="4" id="KW-0378">Hydrolase</keyword>
<keyword evidence="5" id="KW-1185">Reference proteome</keyword>
<keyword evidence="1 2" id="KW-0732">Signal</keyword>
<feature type="domain" description="SLH" evidence="3">
    <location>
        <begin position="579"/>
        <end position="642"/>
    </location>
</feature>
<dbReference type="EMBL" id="JAMBOL010000029">
    <property type="protein sequence ID" value="MCM3716148.1"/>
    <property type="molecule type" value="Genomic_DNA"/>
</dbReference>
<dbReference type="PANTHER" id="PTHR40446:SF2">
    <property type="entry name" value="N-ACETYLGLUCOSAMINE-1-PHOSPHODIESTER ALPHA-N-ACETYLGLUCOSAMINIDASE"/>
    <property type="match status" value="1"/>
</dbReference>
<gene>
    <name evidence="4" type="ORF">M3202_19065</name>
</gene>
<name>A0A9X2DTK2_9BACI</name>
<protein>
    <submittedName>
        <fullName evidence="4">Phosphodiester glycosidase family protein</fullName>
    </submittedName>
</protein>
<dbReference type="PROSITE" id="PS51272">
    <property type="entry name" value="SLH"/>
    <property type="match status" value="3"/>
</dbReference>
<feature type="domain" description="SLH" evidence="3">
    <location>
        <begin position="698"/>
        <end position="752"/>
    </location>
</feature>
<proteinExistence type="predicted"/>
<dbReference type="RefSeq" id="WP_251224825.1">
    <property type="nucleotide sequence ID" value="NZ_JAMBOL010000029.1"/>
</dbReference>
<keyword evidence="4" id="KW-0326">Glycosidase</keyword>
<reference evidence="4" key="1">
    <citation type="submission" date="2022-05" db="EMBL/GenBank/DDBJ databases">
        <title>Comparative Genomics of Spacecraft Associated Microbes.</title>
        <authorList>
            <person name="Tran M.T."/>
            <person name="Wright A."/>
            <person name="Seuylemezian A."/>
            <person name="Eisen J."/>
            <person name="Coil D."/>
        </authorList>
    </citation>
    <scope>NUCLEOTIDE SEQUENCE</scope>
    <source>
        <strain evidence="4">214.1.1</strain>
    </source>
</reference>
<comment type="caution">
    <text evidence="4">The sequence shown here is derived from an EMBL/GenBank/DDBJ whole genome shotgun (WGS) entry which is preliminary data.</text>
</comment>
<accession>A0A9X2DTK2</accession>
<evidence type="ECO:0000256" key="2">
    <source>
        <dbReference type="SAM" id="SignalP"/>
    </source>
</evidence>
<dbReference type="Gene3D" id="2.60.120.430">
    <property type="entry name" value="Galactose-binding lectin"/>
    <property type="match status" value="1"/>
</dbReference>
<dbReference type="InterPro" id="IPR018711">
    <property type="entry name" value="NAGPA"/>
</dbReference>
<evidence type="ECO:0000256" key="1">
    <source>
        <dbReference type="ARBA" id="ARBA00022729"/>
    </source>
</evidence>
<dbReference type="Pfam" id="PF00395">
    <property type="entry name" value="SLH"/>
    <property type="match status" value="3"/>
</dbReference>
<evidence type="ECO:0000259" key="3">
    <source>
        <dbReference type="PROSITE" id="PS51272"/>
    </source>
</evidence>
<organism evidence="4 5">
    <name type="scientific">Halalkalibacter oceani</name>
    <dbReference type="NCBI Taxonomy" id="1653776"/>
    <lineage>
        <taxon>Bacteria</taxon>
        <taxon>Bacillati</taxon>
        <taxon>Bacillota</taxon>
        <taxon>Bacilli</taxon>
        <taxon>Bacillales</taxon>
        <taxon>Bacillaceae</taxon>
        <taxon>Halalkalibacter</taxon>
    </lineage>
</organism>
<sequence length="752" mass="80689">MKKINQKLAAYVVGIALVVSPFQAEAYSGFGNKQSSTKDEISTGVSLIREHYLTSGGTPRAVQVLDVAYRNPAVDLELYQLSPLGRVQTTPQQAIANTYDGHYVVGAVNASFYNLANGIPVNMLIKQNEIINYGILSNDDGPVNAPFAFGVNRNGALTIADYEPQMSFEINGQTIPLTSVNGQRENGQAVLFTGGHQAATTGASQYATEIVVTNTSKSAKNFAFGDRITGTVSEIRRLGEGANTPIPEDGFVISANGGALAQSLAGVAVGDSITVEAQINDTWKDAEFMMATGPTLVRNGQVSISMNESGSFATSRHPRSAVGISGDGTKLFLVTIDGRQSGYSQGATLRELAEYMRSLGAYQAINLDGGGSTTMVARLPYYEQAITVNRPSESSLRAVPNTLQVISSEPPKRVTEPMLVVDPFENLNNWTASSARAEASISLSGPYDPVRVGSKSLKLTYDYSKGESGIAAAYAKARTAIPLQGRPLELGMWASGDGAEHWLRATVIDGNGQRHTINFTEENQFNWTGWRYVRAQLPADAPQPFKVEQVYTAQGSAEKQGKGAVFFDQLEAIYQSSYQVERFKDVSSSFWARQSILALNDRNVISGYSDGSFRPGEAISREQTAIMIARALNLSAGNHRPAFNDVTSQSFYYDAIAAVDRAGIMSGKSASSFDPKATLTRAEMATILQRAYSITGQSSEPFPDVASTHWAYEAIDALKANGIAQGQPGGGFGPALPTTRAEFSVFLDRVSQ</sequence>